<dbReference type="SUPFAM" id="SSF56219">
    <property type="entry name" value="DNase I-like"/>
    <property type="match status" value="1"/>
</dbReference>
<dbReference type="InterPro" id="IPR004808">
    <property type="entry name" value="AP_endonuc_1"/>
</dbReference>
<protein>
    <recommendedName>
        <fullName evidence="7">Endonuclease/exonuclease/phosphatase domain-containing protein</fullName>
    </recommendedName>
</protein>
<dbReference type="Proteomes" id="UP000823388">
    <property type="component" value="Chromosome 3N"/>
</dbReference>
<dbReference type="PANTHER" id="PTHR22748:SF19">
    <property type="entry name" value="ENDONUCLEASE_EXONUCLEASE_PHOSPHATASE DOMAIN-CONTAINING PROTEIN"/>
    <property type="match status" value="1"/>
</dbReference>
<dbReference type="GO" id="GO:0008311">
    <property type="term" value="F:double-stranded DNA 3'-5' DNA exonuclease activity"/>
    <property type="evidence" value="ECO:0007669"/>
    <property type="project" value="TreeGrafter"/>
</dbReference>
<dbReference type="GO" id="GO:0006284">
    <property type="term" value="P:base-excision repair"/>
    <property type="evidence" value="ECO:0007669"/>
    <property type="project" value="TreeGrafter"/>
</dbReference>
<evidence type="ECO:0000256" key="4">
    <source>
        <dbReference type="PIRSR" id="PIRSR604808-2"/>
    </source>
</evidence>
<keyword evidence="1 4" id="KW-0479">Metal-binding</keyword>
<comment type="caution">
    <text evidence="5">The sequence shown here is derived from an EMBL/GenBank/DDBJ whole genome shotgun (WGS) entry which is preliminary data.</text>
</comment>
<evidence type="ECO:0000256" key="2">
    <source>
        <dbReference type="ARBA" id="ARBA00022801"/>
    </source>
</evidence>
<keyword evidence="3 4" id="KW-0460">Magnesium</keyword>
<dbReference type="InterPro" id="IPR036691">
    <property type="entry name" value="Endo/exonu/phosph_ase_sf"/>
</dbReference>
<dbReference type="GO" id="GO:0005634">
    <property type="term" value="C:nucleus"/>
    <property type="evidence" value="ECO:0007669"/>
    <property type="project" value="TreeGrafter"/>
</dbReference>
<dbReference type="EMBL" id="CM029042">
    <property type="protein sequence ID" value="KAG2620940.1"/>
    <property type="molecule type" value="Genomic_DNA"/>
</dbReference>
<name>A0A8T0UE64_PANVG</name>
<gene>
    <name evidence="5" type="ORF">PVAP13_3NG233526</name>
</gene>
<sequence>MDSNLISKSCKVLCWNVRGINSDKKYVSIRDKIIESNCDIVCLQETKKENFDLQFIKNFCPRQVDSFEFLPSVGAFGGIITIWKSYPFYGHLAFSNDFSISVELTSKHDDSTWLLTNIYAPCTASGKHLFLHWLKDIQMPPEVN</sequence>
<dbReference type="GO" id="GO:0008081">
    <property type="term" value="F:phosphoric diester hydrolase activity"/>
    <property type="evidence" value="ECO:0007669"/>
    <property type="project" value="TreeGrafter"/>
</dbReference>
<dbReference type="AlphaFoldDB" id="A0A8T0UE64"/>
<dbReference type="Gene3D" id="3.60.10.10">
    <property type="entry name" value="Endonuclease/exonuclease/phosphatase"/>
    <property type="match status" value="1"/>
</dbReference>
<keyword evidence="2" id="KW-0378">Hydrolase</keyword>
<keyword evidence="4" id="KW-0464">Manganese</keyword>
<reference evidence="5" key="1">
    <citation type="submission" date="2020-05" db="EMBL/GenBank/DDBJ databases">
        <title>WGS assembly of Panicum virgatum.</title>
        <authorList>
            <person name="Lovell J.T."/>
            <person name="Jenkins J."/>
            <person name="Shu S."/>
            <person name="Juenger T.E."/>
            <person name="Schmutz J."/>
        </authorList>
    </citation>
    <scope>NUCLEOTIDE SEQUENCE</scope>
    <source>
        <strain evidence="5">AP13</strain>
    </source>
</reference>
<dbReference type="GO" id="GO:0046872">
    <property type="term" value="F:metal ion binding"/>
    <property type="evidence" value="ECO:0007669"/>
    <property type="project" value="UniProtKB-KW"/>
</dbReference>
<evidence type="ECO:0008006" key="7">
    <source>
        <dbReference type="Google" id="ProtNLM"/>
    </source>
</evidence>
<feature type="binding site" evidence="4">
    <location>
        <position position="16"/>
    </location>
    <ligand>
        <name>Mg(2+)</name>
        <dbReference type="ChEBI" id="CHEBI:18420"/>
        <label>1</label>
    </ligand>
</feature>
<keyword evidence="6" id="KW-1185">Reference proteome</keyword>
<organism evidence="5 6">
    <name type="scientific">Panicum virgatum</name>
    <name type="common">Blackwell switchgrass</name>
    <dbReference type="NCBI Taxonomy" id="38727"/>
    <lineage>
        <taxon>Eukaryota</taxon>
        <taxon>Viridiplantae</taxon>
        <taxon>Streptophyta</taxon>
        <taxon>Embryophyta</taxon>
        <taxon>Tracheophyta</taxon>
        <taxon>Spermatophyta</taxon>
        <taxon>Magnoliopsida</taxon>
        <taxon>Liliopsida</taxon>
        <taxon>Poales</taxon>
        <taxon>Poaceae</taxon>
        <taxon>PACMAD clade</taxon>
        <taxon>Panicoideae</taxon>
        <taxon>Panicodae</taxon>
        <taxon>Paniceae</taxon>
        <taxon>Panicinae</taxon>
        <taxon>Panicum</taxon>
        <taxon>Panicum sect. Hiantes</taxon>
    </lineage>
</organism>
<dbReference type="GO" id="GO:0003906">
    <property type="term" value="F:DNA-(apurinic or apyrimidinic site) endonuclease activity"/>
    <property type="evidence" value="ECO:0007669"/>
    <property type="project" value="TreeGrafter"/>
</dbReference>
<evidence type="ECO:0000256" key="1">
    <source>
        <dbReference type="ARBA" id="ARBA00022723"/>
    </source>
</evidence>
<evidence type="ECO:0000256" key="3">
    <source>
        <dbReference type="ARBA" id="ARBA00022842"/>
    </source>
</evidence>
<evidence type="ECO:0000313" key="5">
    <source>
        <dbReference type="EMBL" id="KAG2620940.1"/>
    </source>
</evidence>
<feature type="binding site" evidence="4">
    <location>
        <position position="45"/>
    </location>
    <ligand>
        <name>Mg(2+)</name>
        <dbReference type="ChEBI" id="CHEBI:18420"/>
        <label>1</label>
    </ligand>
</feature>
<accession>A0A8T0UE64</accession>
<comment type="cofactor">
    <cofactor evidence="4">
        <name>Mg(2+)</name>
        <dbReference type="ChEBI" id="CHEBI:18420"/>
    </cofactor>
    <cofactor evidence="4">
        <name>Mn(2+)</name>
        <dbReference type="ChEBI" id="CHEBI:29035"/>
    </cofactor>
    <text evidence="4">Probably binds two magnesium or manganese ions per subunit.</text>
</comment>
<dbReference type="PANTHER" id="PTHR22748">
    <property type="entry name" value="AP ENDONUCLEASE"/>
    <property type="match status" value="1"/>
</dbReference>
<evidence type="ECO:0000313" key="6">
    <source>
        <dbReference type="Proteomes" id="UP000823388"/>
    </source>
</evidence>
<proteinExistence type="predicted"/>